<reference evidence="5 6" key="1">
    <citation type="submission" date="2015-07" db="EMBL/GenBank/DDBJ databases">
        <title>Genome sequence of Ornatilinea apprima DSM 23815.</title>
        <authorList>
            <person name="Hemp J."/>
            <person name="Ward L.M."/>
            <person name="Pace L.A."/>
            <person name="Fischer W.W."/>
        </authorList>
    </citation>
    <scope>NUCLEOTIDE SEQUENCE [LARGE SCALE GENOMIC DNA]</scope>
    <source>
        <strain evidence="5 6">P3M-1</strain>
    </source>
</reference>
<dbReference type="RefSeq" id="WP_075062234.1">
    <property type="nucleotide sequence ID" value="NZ_LGCL01000018.1"/>
</dbReference>
<evidence type="ECO:0000256" key="3">
    <source>
        <dbReference type="SAM" id="MobiDB-lite"/>
    </source>
</evidence>
<feature type="compositionally biased region" description="Basic and acidic residues" evidence="3">
    <location>
        <begin position="147"/>
        <end position="157"/>
    </location>
</feature>
<dbReference type="InterPro" id="IPR031107">
    <property type="entry name" value="Small_HSP"/>
</dbReference>
<proteinExistence type="inferred from homology"/>
<dbReference type="InterPro" id="IPR008978">
    <property type="entry name" value="HSP20-like_chaperone"/>
</dbReference>
<evidence type="ECO:0000256" key="1">
    <source>
        <dbReference type="PROSITE-ProRule" id="PRU00285"/>
    </source>
</evidence>
<comment type="similarity">
    <text evidence="1 2">Belongs to the small heat shock protein (HSP20) family.</text>
</comment>
<evidence type="ECO:0000313" key="5">
    <source>
        <dbReference type="EMBL" id="KPL78432.1"/>
    </source>
</evidence>
<dbReference type="InterPro" id="IPR002068">
    <property type="entry name" value="A-crystallin/Hsp20_dom"/>
</dbReference>
<dbReference type="AlphaFoldDB" id="A0A0P6X8I3"/>
<evidence type="ECO:0000313" key="6">
    <source>
        <dbReference type="Proteomes" id="UP000050417"/>
    </source>
</evidence>
<evidence type="ECO:0000256" key="2">
    <source>
        <dbReference type="RuleBase" id="RU003616"/>
    </source>
</evidence>
<name>A0A0P6X8I3_9CHLR</name>
<dbReference type="OrthoDB" id="9811615at2"/>
<dbReference type="Gene3D" id="2.60.40.790">
    <property type="match status" value="1"/>
</dbReference>
<organism evidence="5 6">
    <name type="scientific">Ornatilinea apprima</name>
    <dbReference type="NCBI Taxonomy" id="1134406"/>
    <lineage>
        <taxon>Bacteria</taxon>
        <taxon>Bacillati</taxon>
        <taxon>Chloroflexota</taxon>
        <taxon>Anaerolineae</taxon>
        <taxon>Anaerolineales</taxon>
        <taxon>Anaerolineaceae</taxon>
        <taxon>Ornatilinea</taxon>
    </lineage>
</organism>
<dbReference type="Proteomes" id="UP000050417">
    <property type="component" value="Unassembled WGS sequence"/>
</dbReference>
<dbReference type="SUPFAM" id="SSF49764">
    <property type="entry name" value="HSP20-like chaperones"/>
    <property type="match status" value="1"/>
</dbReference>
<keyword evidence="6" id="KW-1185">Reference proteome</keyword>
<dbReference type="STRING" id="1134406.ADN00_06835"/>
<dbReference type="EMBL" id="LGCL01000018">
    <property type="protein sequence ID" value="KPL78432.1"/>
    <property type="molecule type" value="Genomic_DNA"/>
</dbReference>
<evidence type="ECO:0000259" key="4">
    <source>
        <dbReference type="PROSITE" id="PS01031"/>
    </source>
</evidence>
<dbReference type="Pfam" id="PF00011">
    <property type="entry name" value="HSP20"/>
    <property type="match status" value="1"/>
</dbReference>
<comment type="caution">
    <text evidence="5">The sequence shown here is derived from an EMBL/GenBank/DDBJ whole genome shotgun (WGS) entry which is preliminary data.</text>
</comment>
<protein>
    <recommendedName>
        <fullName evidence="4">SHSP domain-containing protein</fullName>
    </recommendedName>
</protein>
<dbReference type="PANTHER" id="PTHR11527">
    <property type="entry name" value="HEAT-SHOCK PROTEIN 20 FAMILY MEMBER"/>
    <property type="match status" value="1"/>
</dbReference>
<feature type="region of interest" description="Disordered" evidence="3">
    <location>
        <begin position="137"/>
        <end position="157"/>
    </location>
</feature>
<sequence length="157" mass="18437">MSEITRYNPFREMLELSRAMDDLFYRDYPSLRGEVDFDWKLPLDVVEREDGYIVRASVPGIDPKDLEITYSEHTLTIKGETQMEESKENERYHMRERRFGRFLRSISLPDPVAQDKIEASYENGVLELHLPKAEEARPRRISVLDKGSGKRIEAKTK</sequence>
<dbReference type="CDD" id="cd06464">
    <property type="entry name" value="ACD_sHsps-like"/>
    <property type="match status" value="1"/>
</dbReference>
<feature type="domain" description="SHSP" evidence="4">
    <location>
        <begin position="34"/>
        <end position="147"/>
    </location>
</feature>
<gene>
    <name evidence="5" type="ORF">ADN00_06835</name>
</gene>
<dbReference type="PROSITE" id="PS01031">
    <property type="entry name" value="SHSP"/>
    <property type="match status" value="1"/>
</dbReference>
<accession>A0A0P6X8I3</accession>